<protein>
    <submittedName>
        <fullName evidence="1">Uncharacterized protein</fullName>
    </submittedName>
</protein>
<reference evidence="1" key="1">
    <citation type="submission" date="2018-05" db="EMBL/GenBank/DDBJ databases">
        <authorList>
            <person name="Lanie J.A."/>
            <person name="Ng W.-L."/>
            <person name="Kazmierczak K.M."/>
            <person name="Andrzejewski T.M."/>
            <person name="Davidsen T.M."/>
            <person name="Wayne K.J."/>
            <person name="Tettelin H."/>
            <person name="Glass J.I."/>
            <person name="Rusch D."/>
            <person name="Podicherti R."/>
            <person name="Tsui H.-C.T."/>
            <person name="Winkler M.E."/>
        </authorList>
    </citation>
    <scope>NUCLEOTIDE SEQUENCE</scope>
</reference>
<sequence length="55" mass="6224">MGIDAVFCSRVDFFSCNQLSLHHPPTKSGQQGVVGKRHGRYRSTSKPLFRYKVKA</sequence>
<evidence type="ECO:0000313" key="1">
    <source>
        <dbReference type="EMBL" id="SVD78247.1"/>
    </source>
</evidence>
<accession>A0A382Y4I0</accession>
<organism evidence="1">
    <name type="scientific">marine metagenome</name>
    <dbReference type="NCBI Taxonomy" id="408172"/>
    <lineage>
        <taxon>unclassified sequences</taxon>
        <taxon>metagenomes</taxon>
        <taxon>ecological metagenomes</taxon>
    </lineage>
</organism>
<dbReference type="EMBL" id="UINC01172923">
    <property type="protein sequence ID" value="SVD78247.1"/>
    <property type="molecule type" value="Genomic_DNA"/>
</dbReference>
<gene>
    <name evidence="1" type="ORF">METZ01_LOCUS431101</name>
</gene>
<name>A0A382Y4I0_9ZZZZ</name>
<dbReference type="AlphaFoldDB" id="A0A382Y4I0"/>
<proteinExistence type="predicted"/>